<feature type="region of interest" description="Disordered" evidence="1">
    <location>
        <begin position="42"/>
        <end position="129"/>
    </location>
</feature>
<feature type="region of interest" description="Disordered" evidence="1">
    <location>
        <begin position="1"/>
        <end position="25"/>
    </location>
</feature>
<evidence type="ECO:0000313" key="3">
    <source>
        <dbReference type="Proteomes" id="UP000326396"/>
    </source>
</evidence>
<dbReference type="EMBL" id="SZYD01000002">
    <property type="protein sequence ID" value="KAD7117157.1"/>
    <property type="molecule type" value="Genomic_DNA"/>
</dbReference>
<protein>
    <submittedName>
        <fullName evidence="2">Uncharacterized protein</fullName>
    </submittedName>
</protein>
<proteinExistence type="predicted"/>
<gene>
    <name evidence="2" type="ORF">E3N88_04425</name>
</gene>
<evidence type="ECO:0000256" key="1">
    <source>
        <dbReference type="SAM" id="MobiDB-lite"/>
    </source>
</evidence>
<feature type="compositionally biased region" description="Polar residues" evidence="1">
    <location>
        <begin position="53"/>
        <end position="64"/>
    </location>
</feature>
<name>A0A5N6PVQ3_9ASTR</name>
<organism evidence="2 3">
    <name type="scientific">Mikania micrantha</name>
    <name type="common">bitter vine</name>
    <dbReference type="NCBI Taxonomy" id="192012"/>
    <lineage>
        <taxon>Eukaryota</taxon>
        <taxon>Viridiplantae</taxon>
        <taxon>Streptophyta</taxon>
        <taxon>Embryophyta</taxon>
        <taxon>Tracheophyta</taxon>
        <taxon>Spermatophyta</taxon>
        <taxon>Magnoliopsida</taxon>
        <taxon>eudicotyledons</taxon>
        <taxon>Gunneridae</taxon>
        <taxon>Pentapetalae</taxon>
        <taxon>asterids</taxon>
        <taxon>campanulids</taxon>
        <taxon>Asterales</taxon>
        <taxon>Asteraceae</taxon>
        <taxon>Asteroideae</taxon>
        <taxon>Heliantheae alliance</taxon>
        <taxon>Eupatorieae</taxon>
        <taxon>Mikania</taxon>
    </lineage>
</organism>
<comment type="caution">
    <text evidence="2">The sequence shown here is derived from an EMBL/GenBank/DDBJ whole genome shotgun (WGS) entry which is preliminary data.</text>
</comment>
<dbReference type="Proteomes" id="UP000326396">
    <property type="component" value="Linkage Group LG10"/>
</dbReference>
<sequence>MGSKSLAKGEEEVAPESTPVFDSLNNGWDEFLSKHFHYSNTSSSSFEEVGASMETQQELTSNISMEPKIQQSPSGTKSPSGTSDKVTMEDSIQAETSISMEPVSPLGTVAEETLSSIPEFSEDTTKEPSKVVGQLEEVVNAKVNSEAVAASEGPVIFKVTSSEEQLADEPTGEATGSISFGLNKTEKGKRKLTPEEEAEQEDRRVPKKKG</sequence>
<evidence type="ECO:0000313" key="2">
    <source>
        <dbReference type="EMBL" id="KAD7117157.1"/>
    </source>
</evidence>
<feature type="region of interest" description="Disordered" evidence="1">
    <location>
        <begin position="163"/>
        <end position="210"/>
    </location>
</feature>
<reference evidence="2 3" key="1">
    <citation type="submission" date="2019-05" db="EMBL/GenBank/DDBJ databases">
        <title>Mikania micrantha, genome provides insights into the molecular mechanism of rapid growth.</title>
        <authorList>
            <person name="Liu B."/>
        </authorList>
    </citation>
    <scope>NUCLEOTIDE SEQUENCE [LARGE SCALE GENOMIC DNA]</scope>
    <source>
        <strain evidence="2">NLD-2019</strain>
        <tissue evidence="2">Leaf</tissue>
    </source>
</reference>
<feature type="compositionally biased region" description="Low complexity" evidence="1">
    <location>
        <begin position="70"/>
        <end position="85"/>
    </location>
</feature>
<dbReference type="AlphaFoldDB" id="A0A5N6PVQ3"/>
<keyword evidence="3" id="KW-1185">Reference proteome</keyword>
<accession>A0A5N6PVQ3</accession>